<sequence length="307" mass="32850">MSPSETVTRKPDQTAGRSNTLAIIAGMGANIWLGGSALYWKALREVSPSVLVAYRVLLSLAVLMLALVLLGKLGALYRNLTLNSVVVHGVAALLLATNWGLFIYASIQGFVLESGLGYLIAPCITVAASVLMLSERLSSLHTVAFVLIGIALAYLAVYAQGLNHGIYLAIALTWGGYVCLKKVSTIDALCATALETLLLSLVCLVALLFTSWEMALPVTMPTSMSIVLLFAGLVSVVPLLLIAFSARRLALTTMSTFQFLLPTTQFVLAVVVYKQSINMTVATVISFVWLLLALLVALPAMKNMLRQ</sequence>
<evidence type="ECO:0000313" key="2">
    <source>
        <dbReference type="EMBL" id="ROL70542.1"/>
    </source>
</evidence>
<comment type="caution">
    <text evidence="2">The sequence shown here is derived from an EMBL/GenBank/DDBJ whole genome shotgun (WGS) entry which is preliminary data.</text>
</comment>
<evidence type="ECO:0008006" key="4">
    <source>
        <dbReference type="Google" id="ProtNLM"/>
    </source>
</evidence>
<keyword evidence="1" id="KW-0472">Membrane</keyword>
<keyword evidence="3" id="KW-1185">Reference proteome</keyword>
<feature type="transmembrane region" description="Helical" evidence="1">
    <location>
        <begin position="256"/>
        <end position="273"/>
    </location>
</feature>
<evidence type="ECO:0000256" key="1">
    <source>
        <dbReference type="SAM" id="Phobius"/>
    </source>
</evidence>
<keyword evidence="1" id="KW-1133">Transmembrane helix</keyword>
<gene>
    <name evidence="2" type="ORF">BHU25_15880</name>
</gene>
<feature type="transmembrane region" description="Helical" evidence="1">
    <location>
        <begin position="140"/>
        <end position="158"/>
    </location>
</feature>
<feature type="transmembrane region" description="Helical" evidence="1">
    <location>
        <begin position="116"/>
        <end position="133"/>
    </location>
</feature>
<feature type="transmembrane region" description="Helical" evidence="1">
    <location>
        <begin position="279"/>
        <end position="301"/>
    </location>
</feature>
<feature type="transmembrane region" description="Helical" evidence="1">
    <location>
        <begin position="21"/>
        <end position="40"/>
    </location>
</feature>
<protein>
    <recommendedName>
        <fullName evidence="4">RarD protein</fullName>
    </recommendedName>
</protein>
<feature type="transmembrane region" description="Helical" evidence="1">
    <location>
        <begin position="52"/>
        <end position="70"/>
    </location>
</feature>
<keyword evidence="1" id="KW-0812">Transmembrane</keyword>
<dbReference type="EMBL" id="MOAM01000024">
    <property type="protein sequence ID" value="ROL70542.1"/>
    <property type="molecule type" value="Genomic_DNA"/>
</dbReference>
<dbReference type="Proteomes" id="UP000285286">
    <property type="component" value="Unassembled WGS sequence"/>
</dbReference>
<feature type="transmembrane region" description="Helical" evidence="1">
    <location>
        <begin position="224"/>
        <end position="244"/>
    </location>
</feature>
<proteinExistence type="predicted"/>
<reference evidence="2 3" key="1">
    <citation type="submission" date="2016-10" db="EMBL/GenBank/DDBJ databases">
        <title>Comparative genome analysis of multiple Pseudomonas spp. focuses on biocontrol and plant growth promoting traits.</title>
        <authorList>
            <person name="Tao X.-Y."/>
            <person name="Taylor C.G."/>
        </authorList>
    </citation>
    <scope>NUCLEOTIDE SEQUENCE [LARGE SCALE GENOMIC DNA]</scope>
    <source>
        <strain evidence="2 3">15D11</strain>
    </source>
</reference>
<organism evidence="2 3">
    <name type="scientific">Pseudomonas vranovensis</name>
    <dbReference type="NCBI Taxonomy" id="321661"/>
    <lineage>
        <taxon>Bacteria</taxon>
        <taxon>Pseudomonadati</taxon>
        <taxon>Pseudomonadota</taxon>
        <taxon>Gammaproteobacteria</taxon>
        <taxon>Pseudomonadales</taxon>
        <taxon>Pseudomonadaceae</taxon>
        <taxon>Pseudomonas</taxon>
    </lineage>
</organism>
<evidence type="ECO:0000313" key="3">
    <source>
        <dbReference type="Proteomes" id="UP000285286"/>
    </source>
</evidence>
<name>A0A423DG77_9PSED</name>
<dbReference type="RefSeq" id="WP_148046513.1">
    <property type="nucleotide sequence ID" value="NZ_MOAM01000024.1"/>
</dbReference>
<dbReference type="AlphaFoldDB" id="A0A423DG77"/>
<feature type="transmembrane region" description="Helical" evidence="1">
    <location>
        <begin position="82"/>
        <end position="104"/>
    </location>
</feature>
<feature type="transmembrane region" description="Helical" evidence="1">
    <location>
        <begin position="164"/>
        <end position="180"/>
    </location>
</feature>
<accession>A0A423DG77</accession>
<feature type="transmembrane region" description="Helical" evidence="1">
    <location>
        <begin position="192"/>
        <end position="212"/>
    </location>
</feature>